<dbReference type="PANTHER" id="PTHR43847:SF1">
    <property type="entry name" value="BLL3993 PROTEIN"/>
    <property type="match status" value="1"/>
</dbReference>
<feature type="transmembrane region" description="Helical" evidence="5">
    <location>
        <begin position="68"/>
        <end position="88"/>
    </location>
</feature>
<dbReference type="Proteomes" id="UP000029278">
    <property type="component" value="Unassembled WGS sequence"/>
</dbReference>
<reference evidence="6 7" key="1">
    <citation type="submission" date="2014-04" db="EMBL/GenBank/DDBJ databases">
        <authorList>
            <person name="Bishop-Lilly K.A."/>
            <person name="Broomall S.M."/>
            <person name="Chain P.S."/>
            <person name="Chertkov O."/>
            <person name="Coyne S.R."/>
            <person name="Daligault H.E."/>
            <person name="Davenport K.W."/>
            <person name="Erkkila T."/>
            <person name="Frey K.G."/>
            <person name="Gibbons H.S."/>
            <person name="Gu W."/>
            <person name="Jaissle J."/>
            <person name="Johnson S.L."/>
            <person name="Koroleva G.I."/>
            <person name="Ladner J.T."/>
            <person name="Lo C.-C."/>
            <person name="Minogue T.D."/>
            <person name="Munk C."/>
            <person name="Palacios G.F."/>
            <person name="Redden C.L."/>
            <person name="Rosenzweig C.N."/>
            <person name="Scholz M.B."/>
            <person name="Teshima H."/>
            <person name="Xu Y."/>
        </authorList>
    </citation>
    <scope>NUCLEOTIDE SEQUENCE [LARGE SCALE GENOMIC DNA]</scope>
    <source>
        <strain evidence="6 7">8244</strain>
    </source>
</reference>
<feature type="transmembrane region" description="Helical" evidence="5">
    <location>
        <begin position="129"/>
        <end position="154"/>
    </location>
</feature>
<dbReference type="GeneID" id="77008592"/>
<feature type="transmembrane region" description="Helical" evidence="5">
    <location>
        <begin position="41"/>
        <end position="61"/>
    </location>
</feature>
<comment type="caution">
    <text evidence="6">The sequence shown here is derived from an EMBL/GenBank/DDBJ whole genome shotgun (WGS) entry which is preliminary data.</text>
</comment>
<dbReference type="GO" id="GO:0016020">
    <property type="term" value="C:membrane"/>
    <property type="evidence" value="ECO:0007669"/>
    <property type="project" value="UniProtKB-SubCell"/>
</dbReference>
<proteinExistence type="predicted"/>
<keyword evidence="2 5" id="KW-0812">Transmembrane</keyword>
<name>A0A090Y4K7_PAEMA</name>
<keyword evidence="4 5" id="KW-0472">Membrane</keyword>
<evidence type="ECO:0000256" key="5">
    <source>
        <dbReference type="SAM" id="Phobius"/>
    </source>
</evidence>
<dbReference type="PANTHER" id="PTHR43847">
    <property type="entry name" value="BLL3993 PROTEIN"/>
    <property type="match status" value="1"/>
</dbReference>
<dbReference type="STRING" id="44252.DJ90_2896"/>
<dbReference type="RefSeq" id="WP_051985610.1">
    <property type="nucleotide sequence ID" value="NZ_BOSD01000003.1"/>
</dbReference>
<dbReference type="AlphaFoldDB" id="A0A090Y4K7"/>
<keyword evidence="3 5" id="KW-1133">Transmembrane helix</keyword>
<keyword evidence="7" id="KW-1185">Reference proteome</keyword>
<dbReference type="InterPro" id="IPR007269">
    <property type="entry name" value="ICMT_MeTrfase"/>
</dbReference>
<evidence type="ECO:0000256" key="4">
    <source>
        <dbReference type="ARBA" id="ARBA00023136"/>
    </source>
</evidence>
<evidence type="ECO:0000313" key="7">
    <source>
        <dbReference type="Proteomes" id="UP000029278"/>
    </source>
</evidence>
<dbReference type="Pfam" id="PF04140">
    <property type="entry name" value="ICMT"/>
    <property type="match status" value="1"/>
</dbReference>
<dbReference type="GO" id="GO:0032259">
    <property type="term" value="P:methylation"/>
    <property type="evidence" value="ECO:0007669"/>
    <property type="project" value="UniProtKB-KW"/>
</dbReference>
<comment type="subcellular location">
    <subcellularLocation>
        <location evidence="1">Membrane</location>
        <topology evidence="1">Multi-pass membrane protein</topology>
    </subcellularLocation>
</comment>
<gene>
    <name evidence="6" type="ORF">DJ90_2896</name>
</gene>
<evidence type="ECO:0000256" key="3">
    <source>
        <dbReference type="ARBA" id="ARBA00022989"/>
    </source>
</evidence>
<evidence type="ECO:0000256" key="1">
    <source>
        <dbReference type="ARBA" id="ARBA00004141"/>
    </source>
</evidence>
<dbReference type="EMBL" id="JMQA01000053">
    <property type="protein sequence ID" value="KFM93101.1"/>
    <property type="molecule type" value="Genomic_DNA"/>
</dbReference>
<dbReference type="GO" id="GO:0004671">
    <property type="term" value="F:protein C-terminal S-isoprenylcysteine carboxyl O-methyltransferase activity"/>
    <property type="evidence" value="ECO:0007669"/>
    <property type="project" value="InterPro"/>
</dbReference>
<keyword evidence="6" id="KW-0808">Transferase</keyword>
<sequence length="171" mass="19705">MITGIILIVLTLFRVPSAIISGRNEAKIIAGGGVEYGQTNSKLLIVVQFLIYISTIVYAFVMDVPIGAHTYIGLLIYAVAMAFLVYVIRTLGRFWTFKLYIAKDHELIESPLFKFVRHPNYFLNIIPEVLSFAIISKAWIVFAPLFILHLLTLFNRIRLEEKMMKQKFRQY</sequence>
<dbReference type="InterPro" id="IPR052527">
    <property type="entry name" value="Metal_cation-efflux_comp"/>
</dbReference>
<keyword evidence="6" id="KW-0489">Methyltransferase</keyword>
<protein>
    <submittedName>
        <fullName evidence="6">Isoprenylcysteine carboxyl methyltransferase family protein</fullName>
    </submittedName>
</protein>
<evidence type="ECO:0000256" key="2">
    <source>
        <dbReference type="ARBA" id="ARBA00022692"/>
    </source>
</evidence>
<accession>A0A090Y4K7</accession>
<dbReference type="HOGENOM" id="CLU_102515_1_0_9"/>
<dbReference type="Gene3D" id="1.20.120.1630">
    <property type="match status" value="1"/>
</dbReference>
<dbReference type="OrthoDB" id="5363370at2"/>
<dbReference type="PATRIC" id="fig|44252.3.peg.6205"/>
<organism evidence="6 7">
    <name type="scientific">Paenibacillus macerans</name>
    <name type="common">Bacillus macerans</name>
    <dbReference type="NCBI Taxonomy" id="44252"/>
    <lineage>
        <taxon>Bacteria</taxon>
        <taxon>Bacillati</taxon>
        <taxon>Bacillota</taxon>
        <taxon>Bacilli</taxon>
        <taxon>Bacillales</taxon>
        <taxon>Paenibacillaceae</taxon>
        <taxon>Paenibacillus</taxon>
    </lineage>
</organism>
<evidence type="ECO:0000313" key="6">
    <source>
        <dbReference type="EMBL" id="KFM93101.1"/>
    </source>
</evidence>